<name>A0ABW3V5G4_9HYPH</name>
<dbReference type="Gene3D" id="2.40.128.130">
    <property type="entry name" value="Autotransporter beta-domain"/>
    <property type="match status" value="1"/>
</dbReference>
<evidence type="ECO:0000259" key="1">
    <source>
        <dbReference type="PROSITE" id="PS51208"/>
    </source>
</evidence>
<feature type="non-terminal residue" evidence="2">
    <location>
        <position position="1"/>
    </location>
</feature>
<protein>
    <submittedName>
        <fullName evidence="2">Autotransporter outer membrane beta-barrel domain-containing protein</fullName>
    </submittedName>
</protein>
<dbReference type="RefSeq" id="WP_377700440.1">
    <property type="nucleotide sequence ID" value="NZ_JBHTMA010000039.1"/>
</dbReference>
<dbReference type="EMBL" id="JBHTMA010000039">
    <property type="protein sequence ID" value="MFD1227909.1"/>
    <property type="molecule type" value="Genomic_DNA"/>
</dbReference>
<dbReference type="InterPro" id="IPR006315">
    <property type="entry name" value="OM_autotransptr_brl_dom"/>
</dbReference>
<keyword evidence="3" id="KW-1185">Reference proteome</keyword>
<dbReference type="NCBIfam" id="TIGR01414">
    <property type="entry name" value="autotrans_barl"/>
    <property type="match status" value="1"/>
</dbReference>
<proteinExistence type="predicted"/>
<dbReference type="InterPro" id="IPR036709">
    <property type="entry name" value="Autotransporte_beta_dom_sf"/>
</dbReference>
<dbReference type="PROSITE" id="PS51208">
    <property type="entry name" value="AUTOTRANSPORTER"/>
    <property type="match status" value="1"/>
</dbReference>
<sequence length="111" mass="12061">NRNGDSLNARLGLSADYRNAWAASSGMIARSHLYGIVNLYQEFMSGNKVTVADMDFRNENDTTWGGIGAGGTYAWADDKYALYGEGSLNTSLSNFAGSYAVKGTVGFRVRW</sequence>
<evidence type="ECO:0000313" key="2">
    <source>
        <dbReference type="EMBL" id="MFD1227909.1"/>
    </source>
</evidence>
<organism evidence="2 3">
    <name type="scientific">Pseudochrobactrum kiredjianiae</name>
    <dbReference type="NCBI Taxonomy" id="386305"/>
    <lineage>
        <taxon>Bacteria</taxon>
        <taxon>Pseudomonadati</taxon>
        <taxon>Pseudomonadota</taxon>
        <taxon>Alphaproteobacteria</taxon>
        <taxon>Hyphomicrobiales</taxon>
        <taxon>Brucellaceae</taxon>
        <taxon>Pseudochrobactrum</taxon>
    </lineage>
</organism>
<comment type="caution">
    <text evidence="2">The sequence shown here is derived from an EMBL/GenBank/DDBJ whole genome shotgun (WGS) entry which is preliminary data.</text>
</comment>
<dbReference type="SUPFAM" id="SSF103515">
    <property type="entry name" value="Autotransporter"/>
    <property type="match status" value="1"/>
</dbReference>
<accession>A0ABW3V5G4</accession>
<gene>
    <name evidence="2" type="ORF">ACFQ35_12255</name>
</gene>
<reference evidence="3" key="1">
    <citation type="journal article" date="2019" name="Int. J. Syst. Evol. Microbiol.">
        <title>The Global Catalogue of Microorganisms (GCM) 10K type strain sequencing project: providing services to taxonomists for standard genome sequencing and annotation.</title>
        <authorList>
            <consortium name="The Broad Institute Genomics Platform"/>
            <consortium name="The Broad Institute Genome Sequencing Center for Infectious Disease"/>
            <person name="Wu L."/>
            <person name="Ma J."/>
        </authorList>
    </citation>
    <scope>NUCLEOTIDE SEQUENCE [LARGE SCALE GENOMIC DNA]</scope>
    <source>
        <strain evidence="3">CCUG 49584</strain>
    </source>
</reference>
<dbReference type="Proteomes" id="UP001597263">
    <property type="component" value="Unassembled WGS sequence"/>
</dbReference>
<feature type="domain" description="Autotransporter" evidence="1">
    <location>
        <begin position="1"/>
        <end position="111"/>
    </location>
</feature>
<evidence type="ECO:0000313" key="3">
    <source>
        <dbReference type="Proteomes" id="UP001597263"/>
    </source>
</evidence>
<dbReference type="InterPro" id="IPR005546">
    <property type="entry name" value="Autotransporte_beta"/>
</dbReference>